<protein>
    <recommendedName>
        <fullName evidence="3">SDR family NAD(P)-dependent oxidoreductase</fullName>
    </recommendedName>
</protein>
<proteinExistence type="predicted"/>
<reference evidence="1 2" key="1">
    <citation type="submission" date="2020-01" db="EMBL/GenBank/DDBJ databases">
        <title>Insect and environment-associated Actinomycetes.</title>
        <authorList>
            <person name="Currrie C."/>
            <person name="Chevrette M."/>
            <person name="Carlson C."/>
            <person name="Stubbendieck R."/>
            <person name="Wendt-Pienkowski E."/>
        </authorList>
    </citation>
    <scope>NUCLEOTIDE SEQUENCE [LARGE SCALE GENOMIC DNA]</scope>
    <source>
        <strain evidence="1 2">SID7590</strain>
    </source>
</reference>
<accession>A0A7K3RZI2</accession>
<dbReference type="InterPro" id="IPR036291">
    <property type="entry name" value="NAD(P)-bd_dom_sf"/>
</dbReference>
<organism evidence="1 2">
    <name type="scientific">Streptomyces parvus</name>
    <dbReference type="NCBI Taxonomy" id="66428"/>
    <lineage>
        <taxon>Bacteria</taxon>
        <taxon>Bacillati</taxon>
        <taxon>Actinomycetota</taxon>
        <taxon>Actinomycetes</taxon>
        <taxon>Kitasatosporales</taxon>
        <taxon>Streptomycetaceae</taxon>
        <taxon>Streptomyces</taxon>
    </lineage>
</organism>
<comment type="caution">
    <text evidence="1">The sequence shown here is derived from an EMBL/GenBank/DDBJ whole genome shotgun (WGS) entry which is preliminary data.</text>
</comment>
<sequence>MFAGKAAVDAGGSRGIGRALVLRLARGGAEVLVNYARSRDAADEELLATAERQPDGWTPWSTTRLWDTDLLNAANGPEKLAMDIAMTSLGRLGRPERATLLQARACKS</sequence>
<gene>
    <name evidence="1" type="ORF">G3I50_20695</name>
</gene>
<dbReference type="Gene3D" id="3.40.50.720">
    <property type="entry name" value="NAD(P)-binding Rossmann-like Domain"/>
    <property type="match status" value="1"/>
</dbReference>
<evidence type="ECO:0000313" key="2">
    <source>
        <dbReference type="Proteomes" id="UP000469670"/>
    </source>
</evidence>
<dbReference type="Proteomes" id="UP000469670">
    <property type="component" value="Unassembled WGS sequence"/>
</dbReference>
<dbReference type="AlphaFoldDB" id="A0A7K3RZI2"/>
<evidence type="ECO:0008006" key="3">
    <source>
        <dbReference type="Google" id="ProtNLM"/>
    </source>
</evidence>
<evidence type="ECO:0000313" key="1">
    <source>
        <dbReference type="EMBL" id="NEC20638.1"/>
    </source>
</evidence>
<dbReference type="EMBL" id="JAAGMP010000911">
    <property type="protein sequence ID" value="NEC20638.1"/>
    <property type="molecule type" value="Genomic_DNA"/>
</dbReference>
<name>A0A7K3RZI2_9ACTN</name>
<dbReference type="SUPFAM" id="SSF51735">
    <property type="entry name" value="NAD(P)-binding Rossmann-fold domains"/>
    <property type="match status" value="1"/>
</dbReference>